<protein>
    <recommendedName>
        <fullName evidence="1">IrrE N-terminal-like domain-containing protein</fullName>
    </recommendedName>
</protein>
<dbReference type="Pfam" id="PF06114">
    <property type="entry name" value="Peptidase_M78"/>
    <property type="match status" value="1"/>
</dbReference>
<sequence>MSALQIREELLSNYEDLNVVETQFPVDKVKGYYKRNKYLPNGLVILNNDYDHYIQNGVLAEELGHHETSYGNITRVYSKQDNINAARQELKARRYGFKLAVPLEKLIKCYKQGIWGDLYEMCLTMQIDRSYLYEAIEDYKKQFGNYVKYEGYYIQFEPLVIEKID</sequence>
<dbReference type="EMBL" id="MF417937">
    <property type="protein sequence ID" value="ASN71943.1"/>
    <property type="molecule type" value="Genomic_DNA"/>
</dbReference>
<reference evidence="2" key="1">
    <citation type="submission" date="2017-06" db="EMBL/GenBank/DDBJ databases">
        <title>Novel phages from South African skin metaviromes.</title>
        <authorList>
            <person name="van Zyl L.J."/>
            <person name="Abrahams Y."/>
            <person name="Stander E.A."/>
            <person name="Kirby B.M."/>
            <person name="Clavaud C."/>
            <person name="Farcet C."/>
            <person name="Breton L."/>
            <person name="Trindade M.I."/>
        </authorList>
    </citation>
    <scope>NUCLEOTIDE SEQUENCE</scope>
</reference>
<dbReference type="InterPro" id="IPR010359">
    <property type="entry name" value="IrrE_HExxH"/>
</dbReference>
<proteinExistence type="predicted"/>
<evidence type="ECO:0000259" key="1">
    <source>
        <dbReference type="Pfam" id="PF06114"/>
    </source>
</evidence>
<gene>
    <name evidence="2" type="ORF">10F6_14</name>
</gene>
<organism evidence="2">
    <name type="scientific">uncultured Caudovirales phage</name>
    <dbReference type="NCBI Taxonomy" id="2100421"/>
    <lineage>
        <taxon>Viruses</taxon>
        <taxon>Duplodnaviria</taxon>
        <taxon>Heunggongvirae</taxon>
        <taxon>Uroviricota</taxon>
        <taxon>Caudoviricetes</taxon>
        <taxon>Peduoviridae</taxon>
        <taxon>Maltschvirus</taxon>
        <taxon>Maltschvirus maltsch</taxon>
    </lineage>
</organism>
<accession>A0A2H4JD66</accession>
<evidence type="ECO:0000313" key="2">
    <source>
        <dbReference type="EMBL" id="ASN71943.1"/>
    </source>
</evidence>
<name>A0A2H4JD66_9CAUD</name>
<feature type="domain" description="IrrE N-terminal-like" evidence="1">
    <location>
        <begin position="16"/>
        <end position="115"/>
    </location>
</feature>